<protein>
    <recommendedName>
        <fullName evidence="5">HicA toxin of toxin-antitoxin</fullName>
    </recommendedName>
</protein>
<evidence type="ECO:0000313" key="1">
    <source>
        <dbReference type="EMBL" id="GLR27995.1"/>
    </source>
</evidence>
<gene>
    <name evidence="1" type="ORF">GCM10007915_02330</name>
    <name evidence="2" type="ORF">SAMN05660405_01663</name>
</gene>
<evidence type="ECO:0000313" key="2">
    <source>
        <dbReference type="EMBL" id="SDD88283.1"/>
    </source>
</evidence>
<dbReference type="EMBL" id="BSOK01000006">
    <property type="protein sequence ID" value="GLR27995.1"/>
    <property type="molecule type" value="Genomic_DNA"/>
</dbReference>
<dbReference type="Proteomes" id="UP001156645">
    <property type="component" value="Unassembled WGS sequence"/>
</dbReference>
<reference evidence="1" key="1">
    <citation type="journal article" date="2014" name="Int. J. Syst. Evol. Microbiol.">
        <title>Complete genome of a new Firmicutes species belonging to the dominant human colonic microbiota ('Ruminococcus bicirculans') reveals two chromosomes and a selective capacity to utilize plant glucans.</title>
        <authorList>
            <consortium name="NISC Comparative Sequencing Program"/>
            <person name="Wegmann U."/>
            <person name="Louis P."/>
            <person name="Goesmann A."/>
            <person name="Henrissat B."/>
            <person name="Duncan S.H."/>
            <person name="Flint H.J."/>
        </authorList>
    </citation>
    <scope>NUCLEOTIDE SEQUENCE</scope>
    <source>
        <strain evidence="1">NBRC 103191</strain>
    </source>
</reference>
<accession>A0A1G6YE50</accession>
<proteinExistence type="predicted"/>
<evidence type="ECO:0008006" key="5">
    <source>
        <dbReference type="Google" id="ProtNLM"/>
    </source>
</evidence>
<keyword evidence="4" id="KW-1185">Reference proteome</keyword>
<reference evidence="1" key="4">
    <citation type="submission" date="2023-01" db="EMBL/GenBank/DDBJ databases">
        <title>Draft genome sequence of Psychrobacter pacificensis strain NBRC 103191.</title>
        <authorList>
            <person name="Sun Q."/>
            <person name="Mori K."/>
        </authorList>
    </citation>
    <scope>NUCLEOTIDE SEQUENCE</scope>
    <source>
        <strain evidence="1">NBRC 103191</strain>
    </source>
</reference>
<dbReference type="Proteomes" id="UP000198501">
    <property type="component" value="Unassembled WGS sequence"/>
</dbReference>
<reference evidence="4" key="3">
    <citation type="journal article" date="2019" name="Int. J. Syst. Evol. Microbiol.">
        <title>The Global Catalogue of Microorganisms (GCM) 10K type strain sequencing project: providing services to taxonomists for standard genome sequencing and annotation.</title>
        <authorList>
            <consortium name="The Broad Institute Genomics Platform"/>
            <consortium name="The Broad Institute Genome Sequencing Center for Infectious Disease"/>
            <person name="Wu L."/>
            <person name="Ma J."/>
        </authorList>
    </citation>
    <scope>NUCLEOTIDE SEQUENCE [LARGE SCALE GENOMIC DNA]</scope>
    <source>
        <strain evidence="4">NBRC 103191</strain>
    </source>
</reference>
<reference evidence="2 3" key="2">
    <citation type="submission" date="2016-10" db="EMBL/GenBank/DDBJ databases">
        <authorList>
            <person name="de Groot N.N."/>
        </authorList>
    </citation>
    <scope>NUCLEOTIDE SEQUENCE [LARGE SCALE GENOMIC DNA]</scope>
    <source>
        <strain evidence="2 3">DSM 23406</strain>
    </source>
</reference>
<dbReference type="AlphaFoldDB" id="A0A1G6YE50"/>
<name>A0A1G6YE50_9GAMM</name>
<organism evidence="2 3">
    <name type="scientific">Psychrobacter pacificensis</name>
    <dbReference type="NCBI Taxonomy" id="112002"/>
    <lineage>
        <taxon>Bacteria</taxon>
        <taxon>Pseudomonadati</taxon>
        <taxon>Pseudomonadota</taxon>
        <taxon>Gammaproteobacteria</taxon>
        <taxon>Moraxellales</taxon>
        <taxon>Moraxellaceae</taxon>
        <taxon>Psychrobacter</taxon>
    </lineage>
</organism>
<evidence type="ECO:0000313" key="3">
    <source>
        <dbReference type="Proteomes" id="UP000198501"/>
    </source>
</evidence>
<dbReference type="EMBL" id="FNAL01000011">
    <property type="protein sequence ID" value="SDD88283.1"/>
    <property type="molecule type" value="Genomic_DNA"/>
</dbReference>
<sequence>MKFSNNSQIDKLVNRKLKSGWYYRKGKKHHVLIAPNNRRVAIPSSPSCRCAFQNFVHNLRRMERI</sequence>
<evidence type="ECO:0000313" key="4">
    <source>
        <dbReference type="Proteomes" id="UP001156645"/>
    </source>
</evidence>